<organism evidence="2 3">
    <name type="scientific">Brenthis ino</name>
    <name type="common">lesser marbled fritillary</name>
    <dbReference type="NCBI Taxonomy" id="405034"/>
    <lineage>
        <taxon>Eukaryota</taxon>
        <taxon>Metazoa</taxon>
        <taxon>Ecdysozoa</taxon>
        <taxon>Arthropoda</taxon>
        <taxon>Hexapoda</taxon>
        <taxon>Insecta</taxon>
        <taxon>Pterygota</taxon>
        <taxon>Neoptera</taxon>
        <taxon>Endopterygota</taxon>
        <taxon>Lepidoptera</taxon>
        <taxon>Glossata</taxon>
        <taxon>Ditrysia</taxon>
        <taxon>Papilionoidea</taxon>
        <taxon>Nymphalidae</taxon>
        <taxon>Heliconiinae</taxon>
        <taxon>Argynnini</taxon>
        <taxon>Brenthis</taxon>
    </lineage>
</organism>
<gene>
    <name evidence="2" type="ORF">BINO364_LOCUS5487</name>
</gene>
<feature type="region of interest" description="Disordered" evidence="1">
    <location>
        <begin position="43"/>
        <end position="63"/>
    </location>
</feature>
<evidence type="ECO:0000313" key="3">
    <source>
        <dbReference type="Proteomes" id="UP000838878"/>
    </source>
</evidence>
<dbReference type="AlphaFoldDB" id="A0A8J9YAB5"/>
<dbReference type="Proteomes" id="UP000838878">
    <property type="component" value="Chromosome 13"/>
</dbReference>
<dbReference type="EMBL" id="OV170233">
    <property type="protein sequence ID" value="CAH0719101.1"/>
    <property type="molecule type" value="Genomic_DNA"/>
</dbReference>
<sequence length="281" mass="31483">MGVSATPRAKEKWLATVRRLPQIRLEANRNRIEIRSNHIREEYERDEGTTHNTQTRSKRSLSKNNNTLNYRVLTELEDDASINTTTTSLSKFKIRVLESGVIAPELGIVMEQTGSYMEYSGYIYVPIIYHMPHLAESGLVGKGETCNTTANWEHQNLIVQLLKEKIGTLIPQNHKRRSKRFIKAISRRGHQFSGSSATSPTTVSIIIIKKSSHCFIPTTEGMVIKRSSALAVPKHAPTTTTNFGRRSASALKREPAPRTPDPEITGLVDDQPPPGARTSWV</sequence>
<feature type="non-terminal residue" evidence="2">
    <location>
        <position position="281"/>
    </location>
</feature>
<keyword evidence="3" id="KW-1185">Reference proteome</keyword>
<dbReference type="OrthoDB" id="7491930at2759"/>
<accession>A0A8J9YAB5</accession>
<evidence type="ECO:0000256" key="1">
    <source>
        <dbReference type="SAM" id="MobiDB-lite"/>
    </source>
</evidence>
<proteinExistence type="predicted"/>
<protein>
    <submittedName>
        <fullName evidence="2">Uncharacterized protein</fullName>
    </submittedName>
</protein>
<feature type="region of interest" description="Disordered" evidence="1">
    <location>
        <begin position="235"/>
        <end position="281"/>
    </location>
</feature>
<reference evidence="2" key="1">
    <citation type="submission" date="2021-12" db="EMBL/GenBank/DDBJ databases">
        <authorList>
            <person name="Martin H S."/>
        </authorList>
    </citation>
    <scope>NUCLEOTIDE SEQUENCE</scope>
</reference>
<name>A0A8J9YAB5_9NEOP</name>
<evidence type="ECO:0000313" key="2">
    <source>
        <dbReference type="EMBL" id="CAH0719101.1"/>
    </source>
</evidence>